<sequence>MSRTDCHISTKRYEYEAVYRHAASSLVAPYFSPIWLDAVCGKEGWQSLTISFSSGHILLFPFYTPVSGCLSQPPFTQYLGPLLIPSPRATMSFADKRLAIEVLVEHFPQLDCCSFHTPPDFSDWLPFYWKGFEQTTRYTYILKLDSPDPLSSLQMEANQLLRRKLRQSERAGLSFVEGGSFSDLIAMVRLSLDRSPETAKLRYTDRLESLTQAMRQQDMGEIYCCSKDGRIVASVFMVRGGTRTYYIAGGQDTTECKDALAYCLYRAIYTQVSRNGILSVDFEGSMLRGVEFFFRSFGAVQTPYFAIRRGRMSLSKRLCRKLFTHP</sequence>
<evidence type="ECO:0000313" key="2">
    <source>
        <dbReference type="EMBL" id="SQH72438.1"/>
    </source>
</evidence>
<name>A0A2X4PLR0_9PORP</name>
<evidence type="ECO:0000259" key="1">
    <source>
        <dbReference type="Pfam" id="PF13480"/>
    </source>
</evidence>
<dbReference type="SUPFAM" id="SSF55729">
    <property type="entry name" value="Acyl-CoA N-acyltransferases (Nat)"/>
    <property type="match status" value="1"/>
</dbReference>
<organism evidence="2 3">
    <name type="scientific">Porphyromonas crevioricanis</name>
    <dbReference type="NCBI Taxonomy" id="393921"/>
    <lineage>
        <taxon>Bacteria</taxon>
        <taxon>Pseudomonadati</taxon>
        <taxon>Bacteroidota</taxon>
        <taxon>Bacteroidia</taxon>
        <taxon>Bacteroidales</taxon>
        <taxon>Porphyromonadaceae</taxon>
        <taxon>Porphyromonas</taxon>
    </lineage>
</organism>
<reference evidence="2 3" key="1">
    <citation type="submission" date="2018-06" db="EMBL/GenBank/DDBJ databases">
        <authorList>
            <consortium name="Pathogen Informatics"/>
            <person name="Doyle S."/>
        </authorList>
    </citation>
    <scope>NUCLEOTIDE SEQUENCE [LARGE SCALE GENOMIC DNA]</scope>
    <source>
        <strain evidence="2 3">NCTC12858</strain>
    </source>
</reference>
<accession>A0A2X4PLR0</accession>
<gene>
    <name evidence="2" type="ORF">NCTC12858_00256</name>
</gene>
<dbReference type="RefSeq" id="WP_023939248.1">
    <property type="nucleotide sequence ID" value="NZ_LS483447.1"/>
</dbReference>
<dbReference type="InterPro" id="IPR038740">
    <property type="entry name" value="BioF2-like_GNAT_dom"/>
</dbReference>
<dbReference type="KEGG" id="pcre:NCTC12858_00256"/>
<evidence type="ECO:0000313" key="3">
    <source>
        <dbReference type="Proteomes" id="UP000249300"/>
    </source>
</evidence>
<proteinExistence type="predicted"/>
<dbReference type="Pfam" id="PF13480">
    <property type="entry name" value="Acetyltransf_6"/>
    <property type="match status" value="1"/>
</dbReference>
<dbReference type="InterPro" id="IPR016181">
    <property type="entry name" value="Acyl_CoA_acyltransferase"/>
</dbReference>
<dbReference type="Proteomes" id="UP000249300">
    <property type="component" value="Chromosome 1"/>
</dbReference>
<protein>
    <submittedName>
        <fullName evidence="2">Protein involved in cellulose biosynthesis (CelD)</fullName>
    </submittedName>
</protein>
<keyword evidence="3" id="KW-1185">Reference proteome</keyword>
<dbReference type="EMBL" id="LS483447">
    <property type="protein sequence ID" value="SQH72438.1"/>
    <property type="molecule type" value="Genomic_DNA"/>
</dbReference>
<dbReference type="AlphaFoldDB" id="A0A2X4PLR0"/>
<dbReference type="Gene3D" id="3.40.630.30">
    <property type="match status" value="1"/>
</dbReference>
<feature type="domain" description="BioF2-like acetyltransferase" evidence="1">
    <location>
        <begin position="161"/>
        <end position="289"/>
    </location>
</feature>